<dbReference type="InterPro" id="IPR003719">
    <property type="entry name" value="Phenazine_PhzF-like"/>
</dbReference>
<dbReference type="EMBL" id="SGPL01000883">
    <property type="protein sequence ID" value="THH06406.1"/>
    <property type="molecule type" value="Genomic_DNA"/>
</dbReference>
<evidence type="ECO:0000256" key="2">
    <source>
        <dbReference type="ARBA" id="ARBA00023235"/>
    </source>
</evidence>
<dbReference type="PANTHER" id="PTHR13774">
    <property type="entry name" value="PHENAZINE BIOSYNTHESIS PROTEIN"/>
    <property type="match status" value="1"/>
</dbReference>
<dbReference type="PANTHER" id="PTHR13774:SF17">
    <property type="entry name" value="PHENAZINE BIOSYNTHESIS-LIKE DOMAIN-CONTAINING PROTEIN"/>
    <property type="match status" value="1"/>
</dbReference>
<dbReference type="GO" id="GO:0005737">
    <property type="term" value="C:cytoplasm"/>
    <property type="evidence" value="ECO:0007669"/>
    <property type="project" value="TreeGrafter"/>
</dbReference>
<evidence type="ECO:0000313" key="4">
    <source>
        <dbReference type="Proteomes" id="UP000310158"/>
    </source>
</evidence>
<accession>A0A4S4L4P0</accession>
<dbReference type="AlphaFoldDB" id="A0A4S4L4P0"/>
<comment type="similarity">
    <text evidence="1">Belongs to the PhzF family.</text>
</comment>
<dbReference type="Proteomes" id="UP000310158">
    <property type="component" value="Unassembled WGS sequence"/>
</dbReference>
<reference evidence="3 4" key="1">
    <citation type="submission" date="2019-02" db="EMBL/GenBank/DDBJ databases">
        <title>Genome sequencing of the rare red list fungi Bondarzewia mesenterica.</title>
        <authorList>
            <person name="Buettner E."/>
            <person name="Kellner H."/>
        </authorList>
    </citation>
    <scope>NUCLEOTIDE SEQUENCE [LARGE SCALE GENOMIC DNA]</scope>
    <source>
        <strain evidence="3 4">DSM 108281</strain>
    </source>
</reference>
<dbReference type="OrthoDB" id="75169at2759"/>
<dbReference type="GO" id="GO:0016853">
    <property type="term" value="F:isomerase activity"/>
    <property type="evidence" value="ECO:0007669"/>
    <property type="project" value="UniProtKB-KW"/>
</dbReference>
<gene>
    <name evidence="3" type="ORF">EW146_g9620</name>
</gene>
<organism evidence="3 4">
    <name type="scientific">Bondarzewia mesenterica</name>
    <dbReference type="NCBI Taxonomy" id="1095465"/>
    <lineage>
        <taxon>Eukaryota</taxon>
        <taxon>Fungi</taxon>
        <taxon>Dikarya</taxon>
        <taxon>Basidiomycota</taxon>
        <taxon>Agaricomycotina</taxon>
        <taxon>Agaricomycetes</taxon>
        <taxon>Russulales</taxon>
        <taxon>Bondarzewiaceae</taxon>
        <taxon>Bondarzewia</taxon>
    </lineage>
</organism>
<protein>
    <submittedName>
        <fullName evidence="3">Uncharacterized protein</fullName>
    </submittedName>
</protein>
<comment type="caution">
    <text evidence="3">The sequence shown here is derived from an EMBL/GenBank/DDBJ whole genome shotgun (WGS) entry which is preliminary data.</text>
</comment>
<name>A0A4S4L4P0_9AGAM</name>
<evidence type="ECO:0000313" key="3">
    <source>
        <dbReference type="EMBL" id="THH06406.1"/>
    </source>
</evidence>
<evidence type="ECO:0000256" key="1">
    <source>
        <dbReference type="ARBA" id="ARBA00008270"/>
    </source>
</evidence>
<dbReference type="Gene3D" id="3.10.310.10">
    <property type="entry name" value="Diaminopimelate Epimerase, Chain A, domain 1"/>
    <property type="match status" value="1"/>
</dbReference>
<proteinExistence type="inferred from homology"/>
<keyword evidence="2" id="KW-0413">Isomerase</keyword>
<dbReference type="SUPFAM" id="SSF54506">
    <property type="entry name" value="Diaminopimelate epimerase-like"/>
    <property type="match status" value="1"/>
</dbReference>
<keyword evidence="4" id="KW-1185">Reference proteome</keyword>
<dbReference type="Pfam" id="PF02567">
    <property type="entry name" value="PhzC-PhzF"/>
    <property type="match status" value="1"/>
</dbReference>
<sequence length="331" mass="35343">MPVETKTVPFSVLNVFMNSVAGGNLAAVVFISPGSFSTFTDEALLATAKNLNQPITTFISPAAALLKSATFNMRWFTPCREVPMRGHSTLAAAQAILMQGSLLSQFVAALRFVSNKGQVAIARHVEDGKIEIALDAGSVTEVAGVDAGQLRTILARALGDDIEIRFMGRGLAGRLKLRAICPGGGVRAGSGDVLSEYAHSSQFLSSCLESPEQVPSTIVLISVATYTEDSRSVLSNSTTSAGGSWTHLSPSMSLQLRRTAISTWHSTRACSHRRRVFMRTSMRDRASPRWSILETEEALVIDGSGANGETGQLQTCIRRSATSASSRLSTF</sequence>